<name>A0A422NPI3_9TRYP</name>
<gene>
    <name evidence="3" type="ORF">Tco025E_07392</name>
</gene>
<feature type="coiled-coil region" evidence="1">
    <location>
        <begin position="265"/>
        <end position="313"/>
    </location>
</feature>
<dbReference type="RefSeq" id="XP_029225639.1">
    <property type="nucleotide sequence ID" value="XM_029374258.1"/>
</dbReference>
<feature type="region of interest" description="Disordered" evidence="2">
    <location>
        <begin position="475"/>
        <end position="530"/>
    </location>
</feature>
<comment type="caution">
    <text evidence="3">The sequence shown here is derived from an EMBL/GenBank/DDBJ whole genome shotgun (WGS) entry which is preliminary data.</text>
</comment>
<keyword evidence="4" id="KW-1185">Reference proteome</keyword>
<feature type="compositionally biased region" description="Basic and acidic residues" evidence="2">
    <location>
        <begin position="319"/>
        <end position="343"/>
    </location>
</feature>
<feature type="compositionally biased region" description="Low complexity" evidence="2">
    <location>
        <begin position="441"/>
        <end position="451"/>
    </location>
</feature>
<proteinExistence type="predicted"/>
<evidence type="ECO:0000313" key="4">
    <source>
        <dbReference type="Proteomes" id="UP000284403"/>
    </source>
</evidence>
<reference evidence="3 4" key="1">
    <citation type="journal article" date="2018" name="BMC Genomics">
        <title>Genomic comparison of Trypanosoma conorhini and Trypanosoma rangeli to Trypanosoma cruzi strains of high and low virulence.</title>
        <authorList>
            <person name="Bradwell K.R."/>
            <person name="Koparde V.N."/>
            <person name="Matveyev A.V."/>
            <person name="Serrano M.G."/>
            <person name="Alves J.M."/>
            <person name="Parikh H."/>
            <person name="Huang B."/>
            <person name="Lee V."/>
            <person name="Espinosa-Alvarez O."/>
            <person name="Ortiz P.A."/>
            <person name="Costa-Martins A.G."/>
            <person name="Teixeira M.M."/>
            <person name="Buck G.A."/>
        </authorList>
    </citation>
    <scope>NUCLEOTIDE SEQUENCE [LARGE SCALE GENOMIC DNA]</scope>
    <source>
        <strain evidence="3 4">025E</strain>
    </source>
</reference>
<accession>A0A422NPI3</accession>
<evidence type="ECO:0000313" key="3">
    <source>
        <dbReference type="EMBL" id="RNF07341.1"/>
    </source>
</evidence>
<dbReference type="AlphaFoldDB" id="A0A422NPI3"/>
<feature type="compositionally biased region" description="Basic and acidic residues" evidence="2">
    <location>
        <begin position="424"/>
        <end position="438"/>
    </location>
</feature>
<dbReference type="Proteomes" id="UP000284403">
    <property type="component" value="Unassembled WGS sequence"/>
</dbReference>
<dbReference type="EMBL" id="MKKU01000569">
    <property type="protein sequence ID" value="RNF07341.1"/>
    <property type="molecule type" value="Genomic_DNA"/>
</dbReference>
<dbReference type="GeneID" id="40321003"/>
<keyword evidence="1" id="KW-0175">Coiled coil</keyword>
<feature type="region of interest" description="Disordered" evidence="2">
    <location>
        <begin position="319"/>
        <end position="460"/>
    </location>
</feature>
<evidence type="ECO:0000256" key="2">
    <source>
        <dbReference type="SAM" id="MobiDB-lite"/>
    </source>
</evidence>
<dbReference type="OrthoDB" id="266362at2759"/>
<evidence type="ECO:0000256" key="1">
    <source>
        <dbReference type="SAM" id="Coils"/>
    </source>
</evidence>
<sequence length="598" mass="65807">MTALDRSPSTKSLTETPPGVVSAPSSSPDSDGEDARVRALPSRRGTPRRIAASPHSSNGAARERFSCPSVAVVSLEQHYLTTVQQLERIKSMYCRLDSHNDELESSFVVLRDRLDALRSFLALRLSTTAKELRAEVRLLRETASFQLGEFAENMRRYGKRILARVGQAGEGAELQSLPLATFGRVRSRQTQSPSSSDTYVAAAEQPLICPPASHVHDGVSAANAVRLRGNPRVSRSREALVRSPRPSLTHSPSSRGEAAELWEALSEAVQKREDLEDKMLRQQESYEKHIRSMRELYAQKERTLQRRVELLERALRRDVSGSGFRDDSRRRNEGGAEDDRSADDGVGGSPHSSGPRCRDSFAGQSGAVGPWTRTSSAPKRGSRRARSSSLGTRGPVADPDARAEELCGKVGGGEPGGWGAALDDAPHRSRRSDKEQRRRSSALSAEAAAAAGEPWTLGRDVERRVRSQWLSRSRRGPFDGAYYRHSAPTSRREEEALAGAASRLLDAVTDAYTTSDNPQQRREGRWGAAGGALDEDVVSRLYYVPRSPPRRPDTYTHLSPVPKSGVASRPDRVSDVSRVARGLWAEKLLRERATRQPR</sequence>
<feature type="region of interest" description="Disordered" evidence="2">
    <location>
        <begin position="230"/>
        <end position="257"/>
    </location>
</feature>
<feature type="compositionally biased region" description="Low complexity" evidence="2">
    <location>
        <begin position="17"/>
        <end position="29"/>
    </location>
</feature>
<organism evidence="3 4">
    <name type="scientific">Trypanosoma conorhini</name>
    <dbReference type="NCBI Taxonomy" id="83891"/>
    <lineage>
        <taxon>Eukaryota</taxon>
        <taxon>Discoba</taxon>
        <taxon>Euglenozoa</taxon>
        <taxon>Kinetoplastea</taxon>
        <taxon>Metakinetoplastina</taxon>
        <taxon>Trypanosomatida</taxon>
        <taxon>Trypanosomatidae</taxon>
        <taxon>Trypanosoma</taxon>
    </lineage>
</organism>
<feature type="region of interest" description="Disordered" evidence="2">
    <location>
        <begin position="545"/>
        <end position="573"/>
    </location>
</feature>
<feature type="compositionally biased region" description="Gly residues" evidence="2">
    <location>
        <begin position="409"/>
        <end position="419"/>
    </location>
</feature>
<feature type="region of interest" description="Disordered" evidence="2">
    <location>
        <begin position="1"/>
        <end position="62"/>
    </location>
</feature>
<protein>
    <submittedName>
        <fullName evidence="3">Uncharacterized protein</fullName>
    </submittedName>
</protein>